<evidence type="ECO:0000313" key="1">
    <source>
        <dbReference type="EMBL" id="GBP70692.1"/>
    </source>
</evidence>
<dbReference type="AlphaFoldDB" id="A0A4C1Y795"/>
<evidence type="ECO:0000313" key="2">
    <source>
        <dbReference type="Proteomes" id="UP000299102"/>
    </source>
</evidence>
<proteinExistence type="predicted"/>
<organism evidence="1 2">
    <name type="scientific">Eumeta variegata</name>
    <name type="common">Bagworm moth</name>
    <name type="synonym">Eumeta japonica</name>
    <dbReference type="NCBI Taxonomy" id="151549"/>
    <lineage>
        <taxon>Eukaryota</taxon>
        <taxon>Metazoa</taxon>
        <taxon>Ecdysozoa</taxon>
        <taxon>Arthropoda</taxon>
        <taxon>Hexapoda</taxon>
        <taxon>Insecta</taxon>
        <taxon>Pterygota</taxon>
        <taxon>Neoptera</taxon>
        <taxon>Endopterygota</taxon>
        <taxon>Lepidoptera</taxon>
        <taxon>Glossata</taxon>
        <taxon>Ditrysia</taxon>
        <taxon>Tineoidea</taxon>
        <taxon>Psychidae</taxon>
        <taxon>Oiketicinae</taxon>
        <taxon>Eumeta</taxon>
    </lineage>
</organism>
<reference evidence="1 2" key="1">
    <citation type="journal article" date="2019" name="Commun. Biol.">
        <title>The bagworm genome reveals a unique fibroin gene that provides high tensile strength.</title>
        <authorList>
            <person name="Kono N."/>
            <person name="Nakamura H."/>
            <person name="Ohtoshi R."/>
            <person name="Tomita M."/>
            <person name="Numata K."/>
            <person name="Arakawa K."/>
        </authorList>
    </citation>
    <scope>NUCLEOTIDE SEQUENCE [LARGE SCALE GENOMIC DNA]</scope>
</reference>
<dbReference type="EMBL" id="BGZK01001083">
    <property type="protein sequence ID" value="GBP70692.1"/>
    <property type="molecule type" value="Genomic_DNA"/>
</dbReference>
<name>A0A4C1Y795_EUMVA</name>
<keyword evidence="2" id="KW-1185">Reference proteome</keyword>
<sequence length="136" mass="15289">MVRSVALMSLDARAPLTPRSLQQSKSAGVSQSMGNCSEFPSDHICYIHDFTNEEIPLRARITDALQRIKKWKWQLVGHILHESENSWRRTSSGDHELDAAAWNTENLKSRITIRLPKNIPHVNSVNSAAEVAKTST</sequence>
<dbReference type="Proteomes" id="UP000299102">
    <property type="component" value="Unassembled WGS sequence"/>
</dbReference>
<gene>
    <name evidence="1" type="ORF">EVAR_56194_1</name>
</gene>
<comment type="caution">
    <text evidence="1">The sequence shown here is derived from an EMBL/GenBank/DDBJ whole genome shotgun (WGS) entry which is preliminary data.</text>
</comment>
<accession>A0A4C1Y795</accession>
<protein>
    <submittedName>
        <fullName evidence="1">Uncharacterized protein</fullName>
    </submittedName>
</protein>